<dbReference type="PROSITE" id="PS50995">
    <property type="entry name" value="HTH_MARR_2"/>
    <property type="match status" value="1"/>
</dbReference>
<dbReference type="InterPro" id="IPR036388">
    <property type="entry name" value="WH-like_DNA-bd_sf"/>
</dbReference>
<dbReference type="Pfam" id="PF01047">
    <property type="entry name" value="MarR"/>
    <property type="match status" value="1"/>
</dbReference>
<dbReference type="GO" id="GO:0003677">
    <property type="term" value="F:DNA binding"/>
    <property type="evidence" value="ECO:0007669"/>
    <property type="project" value="UniProtKB-KW"/>
</dbReference>
<reference evidence="6" key="1">
    <citation type="submission" date="2019-01" db="EMBL/GenBank/DDBJ databases">
        <title>Gri0909 isolated from a small marine red alga.</title>
        <authorList>
            <person name="Kim J."/>
            <person name="Jeong S.E."/>
            <person name="Jeon C.O."/>
        </authorList>
    </citation>
    <scope>NUCLEOTIDE SEQUENCE [LARGE SCALE GENOMIC DNA]</scope>
    <source>
        <strain evidence="6">Gri0909</strain>
    </source>
</reference>
<dbReference type="OrthoDB" id="582199at2"/>
<dbReference type="InterPro" id="IPR036390">
    <property type="entry name" value="WH_DNA-bd_sf"/>
</dbReference>
<accession>A0A3S2Z7X3</accession>
<keyword evidence="6" id="KW-1185">Reference proteome</keyword>
<organism evidence="5 6">
    <name type="scientific">Hwanghaeella grinnelliae</name>
    <dbReference type="NCBI Taxonomy" id="2500179"/>
    <lineage>
        <taxon>Bacteria</taxon>
        <taxon>Pseudomonadati</taxon>
        <taxon>Pseudomonadota</taxon>
        <taxon>Alphaproteobacteria</taxon>
        <taxon>Rhodospirillales</taxon>
        <taxon>Rhodospirillaceae</taxon>
        <taxon>Hwanghaeella</taxon>
    </lineage>
</organism>
<evidence type="ECO:0000313" key="6">
    <source>
        <dbReference type="Proteomes" id="UP000287447"/>
    </source>
</evidence>
<dbReference type="Proteomes" id="UP000287447">
    <property type="component" value="Unassembled WGS sequence"/>
</dbReference>
<dbReference type="PANTHER" id="PTHR42756">
    <property type="entry name" value="TRANSCRIPTIONAL REGULATOR, MARR"/>
    <property type="match status" value="1"/>
</dbReference>
<sequence length="144" mass="16064">MTFDRKNSAGYVVNLMARLFARHLEAGIRPLGLGTGVFPALLMLWEKDGVTQRDLVDALEIEQPTMANTLSRMERDGLITRRRDETDGRVQRIWLTDKARALETKATGAANAVNAKALAGLSPGQQKQFMDLMRRVVATLDHSR</sequence>
<dbReference type="InterPro" id="IPR023187">
    <property type="entry name" value="Tscrpt_reg_MarR-type_CS"/>
</dbReference>
<keyword evidence="3" id="KW-0804">Transcription</keyword>
<dbReference type="RefSeq" id="WP_127766191.1">
    <property type="nucleotide sequence ID" value="NZ_SADE01000002.1"/>
</dbReference>
<feature type="domain" description="HTH marR-type" evidence="4">
    <location>
        <begin position="6"/>
        <end position="138"/>
    </location>
</feature>
<keyword evidence="1" id="KW-0805">Transcription regulation</keyword>
<evidence type="ECO:0000313" key="5">
    <source>
        <dbReference type="EMBL" id="RVU36715.1"/>
    </source>
</evidence>
<dbReference type="PANTHER" id="PTHR42756:SF1">
    <property type="entry name" value="TRANSCRIPTIONAL REPRESSOR OF EMRAB OPERON"/>
    <property type="match status" value="1"/>
</dbReference>
<dbReference type="SUPFAM" id="SSF46785">
    <property type="entry name" value="Winged helix' DNA-binding domain"/>
    <property type="match status" value="1"/>
</dbReference>
<dbReference type="AlphaFoldDB" id="A0A3S2Z7X3"/>
<dbReference type="PRINTS" id="PR00598">
    <property type="entry name" value="HTHMARR"/>
</dbReference>
<evidence type="ECO:0000256" key="2">
    <source>
        <dbReference type="ARBA" id="ARBA00023125"/>
    </source>
</evidence>
<gene>
    <name evidence="5" type="ORF">EOI86_16210</name>
</gene>
<dbReference type="PROSITE" id="PS01117">
    <property type="entry name" value="HTH_MARR_1"/>
    <property type="match status" value="1"/>
</dbReference>
<evidence type="ECO:0000259" key="4">
    <source>
        <dbReference type="PROSITE" id="PS50995"/>
    </source>
</evidence>
<proteinExistence type="predicted"/>
<evidence type="ECO:0000256" key="1">
    <source>
        <dbReference type="ARBA" id="ARBA00023015"/>
    </source>
</evidence>
<comment type="caution">
    <text evidence="5">The sequence shown here is derived from an EMBL/GenBank/DDBJ whole genome shotgun (WGS) entry which is preliminary data.</text>
</comment>
<name>A0A3S2Z7X3_9PROT</name>
<protein>
    <submittedName>
        <fullName evidence="5">MarR family transcriptional regulator</fullName>
    </submittedName>
</protein>
<keyword evidence="2" id="KW-0238">DNA-binding</keyword>
<evidence type="ECO:0000256" key="3">
    <source>
        <dbReference type="ARBA" id="ARBA00023163"/>
    </source>
</evidence>
<dbReference type="SMART" id="SM00347">
    <property type="entry name" value="HTH_MARR"/>
    <property type="match status" value="1"/>
</dbReference>
<dbReference type="Gene3D" id="1.10.10.10">
    <property type="entry name" value="Winged helix-like DNA-binding domain superfamily/Winged helix DNA-binding domain"/>
    <property type="match status" value="1"/>
</dbReference>
<dbReference type="EMBL" id="SADE01000002">
    <property type="protein sequence ID" value="RVU36715.1"/>
    <property type="molecule type" value="Genomic_DNA"/>
</dbReference>
<dbReference type="InterPro" id="IPR000835">
    <property type="entry name" value="HTH_MarR-typ"/>
</dbReference>
<dbReference type="GO" id="GO:0003700">
    <property type="term" value="F:DNA-binding transcription factor activity"/>
    <property type="evidence" value="ECO:0007669"/>
    <property type="project" value="InterPro"/>
</dbReference>